<feature type="binding site" evidence="4">
    <location>
        <position position="22"/>
    </location>
    <ligand>
        <name>Zn(2+)</name>
        <dbReference type="ChEBI" id="CHEBI:29105"/>
        <label>1</label>
    </ligand>
</feature>
<organism evidence="6 7">
    <name type="scientific">Neobacillus bataviensis LMG 21833</name>
    <dbReference type="NCBI Taxonomy" id="1117379"/>
    <lineage>
        <taxon>Bacteria</taxon>
        <taxon>Bacillati</taxon>
        <taxon>Bacillota</taxon>
        <taxon>Bacilli</taxon>
        <taxon>Bacillales</taxon>
        <taxon>Bacillaceae</taxon>
        <taxon>Neobacillus</taxon>
    </lineage>
</organism>
<dbReference type="PATRIC" id="fig|1117379.3.peg.2922"/>
<dbReference type="RefSeq" id="WP_007085834.1">
    <property type="nucleotide sequence ID" value="NZ_AJLS01000114.1"/>
</dbReference>
<comment type="caution">
    <text evidence="6">The sequence shown here is derived from an EMBL/GenBank/DDBJ whole genome shotgun (WGS) entry which is preliminary data.</text>
</comment>
<feature type="binding site" description="via carbamate group" evidence="4">
    <location>
        <position position="137"/>
    </location>
    <ligand>
        <name>Zn(2+)</name>
        <dbReference type="ChEBI" id="CHEBI:29105"/>
        <label>2</label>
    </ligand>
</feature>
<dbReference type="InterPro" id="IPR032466">
    <property type="entry name" value="Metal_Hydrolase"/>
</dbReference>
<comment type="similarity">
    <text evidence="5">Belongs to the metallo-dependent hydrolases superfamily. Phosphotriesterase family.</text>
</comment>
<keyword evidence="7" id="KW-1185">Reference proteome</keyword>
<dbReference type="Pfam" id="PF02126">
    <property type="entry name" value="PTE"/>
    <property type="match status" value="1"/>
</dbReference>
<accession>K6DE88</accession>
<dbReference type="STRING" id="1117379.BABA_14192"/>
<evidence type="ECO:0000256" key="2">
    <source>
        <dbReference type="ARBA" id="ARBA00022801"/>
    </source>
</evidence>
<evidence type="ECO:0000256" key="1">
    <source>
        <dbReference type="ARBA" id="ARBA00022723"/>
    </source>
</evidence>
<evidence type="ECO:0000256" key="3">
    <source>
        <dbReference type="PIRSR" id="PIRSR601559-50"/>
    </source>
</evidence>
<dbReference type="eggNOG" id="COG1735">
    <property type="taxonomic scope" value="Bacteria"/>
</dbReference>
<evidence type="ECO:0000313" key="7">
    <source>
        <dbReference type="Proteomes" id="UP000006316"/>
    </source>
</evidence>
<dbReference type="PANTHER" id="PTHR10819:SF3">
    <property type="entry name" value="PHOSPHOTRIESTERASE-RELATED PROTEIN"/>
    <property type="match status" value="1"/>
</dbReference>
<evidence type="ECO:0000313" key="6">
    <source>
        <dbReference type="EMBL" id="EKN66614.1"/>
    </source>
</evidence>
<dbReference type="GO" id="GO:0016787">
    <property type="term" value="F:hydrolase activity"/>
    <property type="evidence" value="ECO:0007669"/>
    <property type="project" value="UniProtKB-KW"/>
</dbReference>
<dbReference type="AlphaFoldDB" id="K6DE88"/>
<feature type="binding site" description="via carbamate group" evidence="4">
    <location>
        <position position="137"/>
    </location>
    <ligand>
        <name>Zn(2+)</name>
        <dbReference type="ChEBI" id="CHEBI:29105"/>
        <label>1</label>
    </ligand>
</feature>
<feature type="binding site" evidence="4">
    <location>
        <position position="197"/>
    </location>
    <ligand>
        <name>Zn(2+)</name>
        <dbReference type="ChEBI" id="CHEBI:29105"/>
        <label>2</label>
    </ligand>
</feature>
<evidence type="ECO:0000256" key="5">
    <source>
        <dbReference type="PROSITE-ProRule" id="PRU00679"/>
    </source>
</evidence>
<reference evidence="6 7" key="1">
    <citation type="journal article" date="2012" name="Front. Microbiol.">
        <title>Redundancy and modularity in membrane-associated dissimilatory nitrate reduction in Bacillus.</title>
        <authorList>
            <person name="Heylen K."/>
            <person name="Keltjens J."/>
        </authorList>
    </citation>
    <scope>NUCLEOTIDE SEQUENCE [LARGE SCALE GENOMIC DNA]</scope>
    <source>
        <strain evidence="7">LMG 21833T</strain>
    </source>
</reference>
<feature type="binding site" evidence="4">
    <location>
        <position position="264"/>
    </location>
    <ligand>
        <name>Zn(2+)</name>
        <dbReference type="ChEBI" id="CHEBI:29105"/>
        <label>1</label>
    </ligand>
</feature>
<feature type="binding site" evidence="4">
    <location>
        <position position="24"/>
    </location>
    <ligand>
        <name>Zn(2+)</name>
        <dbReference type="ChEBI" id="CHEBI:29105"/>
        <label>1</label>
    </ligand>
</feature>
<dbReference type="SUPFAM" id="SSF51556">
    <property type="entry name" value="Metallo-dependent hydrolases"/>
    <property type="match status" value="1"/>
</dbReference>
<dbReference type="OrthoDB" id="105927at2"/>
<keyword evidence="1 4" id="KW-0479">Metal-binding</keyword>
<dbReference type="EMBL" id="AJLS01000114">
    <property type="protein sequence ID" value="EKN66614.1"/>
    <property type="molecule type" value="Genomic_DNA"/>
</dbReference>
<comment type="cofactor">
    <cofactor evidence="4">
        <name>a divalent metal cation</name>
        <dbReference type="ChEBI" id="CHEBI:60240"/>
    </cofactor>
    <text evidence="4">Binds 2 divalent metal cations per subunit.</text>
</comment>
<dbReference type="PANTHER" id="PTHR10819">
    <property type="entry name" value="PHOSPHOTRIESTERASE-RELATED"/>
    <property type="match status" value="1"/>
</dbReference>
<dbReference type="InterPro" id="IPR001559">
    <property type="entry name" value="Phosphotriesterase"/>
</dbReference>
<dbReference type="Gene3D" id="3.20.20.140">
    <property type="entry name" value="Metal-dependent hydrolases"/>
    <property type="match status" value="1"/>
</dbReference>
<feature type="modified residue" description="N6-carboxylysine" evidence="3 5">
    <location>
        <position position="137"/>
    </location>
</feature>
<proteinExistence type="inferred from homology"/>
<dbReference type="PROSITE" id="PS51347">
    <property type="entry name" value="PHOSPHOTRIESTERASE_2"/>
    <property type="match status" value="1"/>
</dbReference>
<keyword evidence="2" id="KW-0378">Hydrolase</keyword>
<gene>
    <name evidence="6" type="ORF">BABA_14192</name>
</gene>
<sequence length="334" mass="36895">MGKVNTVLGPIATEDLGITAMHEHIGFGLPGCDLDTQWWKKPEEAFDVTIQKLRRFREHGGKTFVDCTGIGNGRDVEYFQVLSRRTGVNIVAVTGFVAGDSALPYFRNQSVEYLTDLFIHEIMVGIDGTGAKAGAIKVGVSRGGKLSELDKRIYRAAARAALKTGAPIITHLCVDAETAIAIFDEEGLPLDRVLMGHADDGGYLDEERDNLIANLGGWVGFDTIGYDSEMEGAPYWSRPRQDRVEHFLRFLAKGYVDRALISADANCCALGWPGLKGHSVNYLFEEFLPDLRKAGVGEEVFEQLLVHNPAKILTMQEPRSFESFEKTEALLKRN</sequence>
<evidence type="ECO:0000256" key="4">
    <source>
        <dbReference type="PIRSR" id="PIRSR601559-51"/>
    </source>
</evidence>
<name>K6DE88_9BACI</name>
<dbReference type="Proteomes" id="UP000006316">
    <property type="component" value="Unassembled WGS sequence"/>
</dbReference>
<dbReference type="GO" id="GO:0008270">
    <property type="term" value="F:zinc ion binding"/>
    <property type="evidence" value="ECO:0007669"/>
    <property type="project" value="InterPro"/>
</dbReference>
<feature type="binding site" evidence="4">
    <location>
        <position position="171"/>
    </location>
    <ligand>
        <name>Zn(2+)</name>
        <dbReference type="ChEBI" id="CHEBI:29105"/>
        <label>2</label>
    </ligand>
</feature>
<protein>
    <submittedName>
        <fullName evidence="6">Aryldialkylphosphatase</fullName>
    </submittedName>
</protein>